<dbReference type="Proteomes" id="UP000028531">
    <property type="component" value="Unassembled WGS sequence"/>
</dbReference>
<sequence length="411" mass="47840">MKNKLLIIGHTWPEPQSTAAGTRMLQLIKLFKDAGFAITFASAASRSDYSFQLASIEVEEKAILLNNHSFNDWVKEEQFNAVMYDRFMIEEQFGWRFRESCPNSINILDTEDLHFLRKAREVALKNNEEVSLKHLHSEQAMREIASLYRCDVSLIISEYEMELLQNQFRIPRELLHYLPFLVGSGTLKNLKSTNFKSFQERSHFSTIGNFIHKPNYDAVLYLKTKIWPLIRKELPKAEMHVYGAYESPKVSQLHNEKQGFYIKGRAIEANEVIENSRVVLAPIRFGAGLKGKLFTAMETGTPFVGTPIAMEGIYSTTTSSLNQTPADFAQQAIELYSHENLWKEQQELGFQTLRKRFEIKLFKDKFISRINDVMINLEHHRLQNFMGQLLQQQAFNSTKYFSQWIEEKNKR</sequence>
<keyword evidence="4" id="KW-1185">Reference proteome</keyword>
<evidence type="ECO:0000313" key="1">
    <source>
        <dbReference type="EMBL" id="KEZ93343.1"/>
    </source>
</evidence>
<dbReference type="SUPFAM" id="SSF53756">
    <property type="entry name" value="UDP-Glycosyltransferase/glycogen phosphorylase"/>
    <property type="match status" value="1"/>
</dbReference>
<dbReference type="Gene3D" id="3.40.50.2000">
    <property type="entry name" value="Glycogen Phosphorylase B"/>
    <property type="match status" value="1"/>
</dbReference>
<dbReference type="EMBL" id="PVNA01000003">
    <property type="protein sequence ID" value="PRX13529.1"/>
    <property type="molecule type" value="Genomic_DNA"/>
</dbReference>
<accession>A0A084JWK9</accession>
<organism evidence="1 3">
    <name type="scientific">Nonlabens ulvanivorans</name>
    <name type="common">Persicivirga ulvanivorans</name>
    <dbReference type="NCBI Taxonomy" id="906888"/>
    <lineage>
        <taxon>Bacteria</taxon>
        <taxon>Pseudomonadati</taxon>
        <taxon>Bacteroidota</taxon>
        <taxon>Flavobacteriia</taxon>
        <taxon>Flavobacteriales</taxon>
        <taxon>Flavobacteriaceae</taxon>
        <taxon>Nonlabens</taxon>
    </lineage>
</organism>
<evidence type="ECO:0000313" key="4">
    <source>
        <dbReference type="Proteomes" id="UP000239997"/>
    </source>
</evidence>
<name>A0A084JWK9_NONUL</name>
<evidence type="ECO:0000313" key="2">
    <source>
        <dbReference type="EMBL" id="PRX13529.1"/>
    </source>
</evidence>
<dbReference type="EMBL" id="JPJI01000032">
    <property type="protein sequence ID" value="KEZ93343.1"/>
    <property type="molecule type" value="Genomic_DNA"/>
</dbReference>
<dbReference type="Proteomes" id="UP000239997">
    <property type="component" value="Unassembled WGS sequence"/>
</dbReference>
<dbReference type="OrthoDB" id="9807209at2"/>
<gene>
    <name evidence="1" type="ORF">IL45_14615</name>
    <name evidence="2" type="ORF">LY02_01772</name>
</gene>
<proteinExistence type="predicted"/>
<dbReference type="Pfam" id="PF13692">
    <property type="entry name" value="Glyco_trans_1_4"/>
    <property type="match status" value="1"/>
</dbReference>
<reference evidence="1 3" key="1">
    <citation type="submission" date="2014-07" db="EMBL/GenBank/DDBJ databases">
        <title>Draft genome sequence of Nonlabens ulvanivorans, an ulvan degrading bacterium.</title>
        <authorList>
            <person name="Kopel M."/>
            <person name="Helbert W."/>
            <person name="Henrissat B."/>
            <person name="Doniger T."/>
            <person name="Banin E."/>
        </authorList>
    </citation>
    <scope>NUCLEOTIDE SEQUENCE [LARGE SCALE GENOMIC DNA]</scope>
    <source>
        <strain evidence="1 3">PLR</strain>
    </source>
</reference>
<comment type="caution">
    <text evidence="1">The sequence shown here is derived from an EMBL/GenBank/DDBJ whole genome shotgun (WGS) entry which is preliminary data.</text>
</comment>
<dbReference type="RefSeq" id="WP_036585135.1">
    <property type="nucleotide sequence ID" value="NZ_JPJI01000032.1"/>
</dbReference>
<dbReference type="GO" id="GO:0016740">
    <property type="term" value="F:transferase activity"/>
    <property type="evidence" value="ECO:0007669"/>
    <property type="project" value="UniProtKB-KW"/>
</dbReference>
<reference evidence="2 4" key="2">
    <citation type="submission" date="2018-03" db="EMBL/GenBank/DDBJ databases">
        <title>Genomic Encyclopedia of Archaeal and Bacterial Type Strains, Phase II (KMG-II): from individual species to whole genera.</title>
        <authorList>
            <person name="Goeker M."/>
        </authorList>
    </citation>
    <scope>NUCLEOTIDE SEQUENCE [LARGE SCALE GENOMIC DNA]</scope>
    <source>
        <strain evidence="2 4">DSM 22727</strain>
    </source>
</reference>
<evidence type="ECO:0000313" key="3">
    <source>
        <dbReference type="Proteomes" id="UP000028531"/>
    </source>
</evidence>
<dbReference type="AlphaFoldDB" id="A0A084JWK9"/>
<protein>
    <submittedName>
        <fullName evidence="1 2">Glycosyltransferase</fullName>
    </submittedName>
</protein>
<keyword evidence="1" id="KW-0808">Transferase</keyword>